<accession>A0ABP1A879</accession>
<dbReference type="InterPro" id="IPR009686">
    <property type="entry name" value="Senescence/spartin_C"/>
</dbReference>
<proteinExistence type="predicted"/>
<dbReference type="PANTHER" id="PTHR21068:SF43">
    <property type="entry name" value="SPARTIN"/>
    <property type="match status" value="1"/>
</dbReference>
<feature type="domain" description="Senescence" evidence="2">
    <location>
        <begin position="337"/>
        <end position="530"/>
    </location>
</feature>
<dbReference type="Pfam" id="PF06911">
    <property type="entry name" value="Senescence"/>
    <property type="match status" value="1"/>
</dbReference>
<name>A0ABP1A879_9BRYO</name>
<dbReference type="Proteomes" id="UP001497522">
    <property type="component" value="Chromosome 1"/>
</dbReference>
<evidence type="ECO:0000259" key="2">
    <source>
        <dbReference type="Pfam" id="PF06911"/>
    </source>
</evidence>
<feature type="region of interest" description="Disordered" evidence="1">
    <location>
        <begin position="1"/>
        <end position="114"/>
    </location>
</feature>
<keyword evidence="4" id="KW-1185">Reference proteome</keyword>
<sequence length="538" mass="58597">MQWIRKHISRSEDQDKQDPTPPPAAAESGQQMESSRAQNLENPSSNSQEPPAPQYSSKDPKLPKGSQNPEMVKTTGPPLQQSIEEENPEKKQPNQDDEAGAGVAAVEEEDQGEEECLVSIPGTVVHMVDDEESPHLATGVFSIVRITQKGNGILVLANVGHNLHWPVLKDMPTVKLDPTHYFFSLPLTSVMMDDDDDDEVPHPKGDNNQNENASWGKDVKVLTYGVTFPLQGSDTALPVLDSLLEHYSQFSSPTVIHEDKEKDERMEKNPEEDLHIASRSMNIPTDGKPDDYNGMVIPPQQVTRKGKKMEITERNEAEFWTTMAPNVDDYGSSAARAIATGSGQVVKGIFRVGDSTRTKLDNGSIYMQSKLKANNKPHNVSPRVLRNLHRVRRMSRATENVTKGVLTGVIVTTGFFEGAIIKSSAGKKIFKLMPGEVALVSLDAFGKLFDAVEKTSRDILGSTSVMTQNVVGHRFGDSAAKIAEETLATAGHVVATAWTVTKLRKALNPKASPAGASKLTKTGLLKAAAKNTLKGGKK</sequence>
<dbReference type="EMBL" id="OZ023702">
    <property type="protein sequence ID" value="CAK9858743.1"/>
    <property type="molecule type" value="Genomic_DNA"/>
</dbReference>
<feature type="region of interest" description="Disordered" evidence="1">
    <location>
        <begin position="194"/>
        <end position="214"/>
    </location>
</feature>
<evidence type="ECO:0000256" key="1">
    <source>
        <dbReference type="SAM" id="MobiDB-lite"/>
    </source>
</evidence>
<evidence type="ECO:0000313" key="3">
    <source>
        <dbReference type="EMBL" id="CAK9858743.1"/>
    </source>
</evidence>
<feature type="compositionally biased region" description="Polar residues" evidence="1">
    <location>
        <begin position="28"/>
        <end position="57"/>
    </location>
</feature>
<reference evidence="3 4" key="1">
    <citation type="submission" date="2024-03" db="EMBL/GenBank/DDBJ databases">
        <authorList>
            <consortium name="ELIXIR-Norway"/>
            <consortium name="Elixir Norway"/>
        </authorList>
    </citation>
    <scope>NUCLEOTIDE SEQUENCE [LARGE SCALE GENOMIC DNA]</scope>
</reference>
<dbReference type="PANTHER" id="PTHR21068">
    <property type="entry name" value="SPARTIN"/>
    <property type="match status" value="1"/>
</dbReference>
<feature type="region of interest" description="Disordered" evidence="1">
    <location>
        <begin position="280"/>
        <end position="309"/>
    </location>
</feature>
<protein>
    <recommendedName>
        <fullName evidence="2">Senescence domain-containing protein</fullName>
    </recommendedName>
</protein>
<evidence type="ECO:0000313" key="4">
    <source>
        <dbReference type="Proteomes" id="UP001497522"/>
    </source>
</evidence>
<organism evidence="3 4">
    <name type="scientific">Sphagnum jensenii</name>
    <dbReference type="NCBI Taxonomy" id="128206"/>
    <lineage>
        <taxon>Eukaryota</taxon>
        <taxon>Viridiplantae</taxon>
        <taxon>Streptophyta</taxon>
        <taxon>Embryophyta</taxon>
        <taxon>Bryophyta</taxon>
        <taxon>Sphagnophytina</taxon>
        <taxon>Sphagnopsida</taxon>
        <taxon>Sphagnales</taxon>
        <taxon>Sphagnaceae</taxon>
        <taxon>Sphagnum</taxon>
    </lineage>
</organism>
<dbReference type="InterPro" id="IPR045036">
    <property type="entry name" value="Spartin-like"/>
</dbReference>
<feature type="compositionally biased region" description="Basic and acidic residues" evidence="1">
    <location>
        <begin position="9"/>
        <end position="18"/>
    </location>
</feature>
<gene>
    <name evidence="3" type="ORF">CSSPJE1EN2_LOCUS1738</name>
</gene>